<dbReference type="SUPFAM" id="SSF55781">
    <property type="entry name" value="GAF domain-like"/>
    <property type="match status" value="1"/>
</dbReference>
<dbReference type="Proteomes" id="UP000315724">
    <property type="component" value="Chromosome"/>
</dbReference>
<keyword evidence="7" id="KW-1185">Reference proteome</keyword>
<dbReference type="InterPro" id="IPR001789">
    <property type="entry name" value="Sig_transdc_resp-reg_receiver"/>
</dbReference>
<name>A0A517QNS0_9PLAN</name>
<evidence type="ECO:0000256" key="1">
    <source>
        <dbReference type="ARBA" id="ARBA00022553"/>
    </source>
</evidence>
<evidence type="ECO:0000259" key="5">
    <source>
        <dbReference type="PROSITE" id="PS50110"/>
    </source>
</evidence>
<reference evidence="6 7" key="1">
    <citation type="submission" date="2019-02" db="EMBL/GenBank/DDBJ databases">
        <title>Deep-cultivation of Planctomycetes and their phenomic and genomic characterization uncovers novel biology.</title>
        <authorList>
            <person name="Wiegand S."/>
            <person name="Jogler M."/>
            <person name="Boedeker C."/>
            <person name="Pinto D."/>
            <person name="Vollmers J."/>
            <person name="Rivas-Marin E."/>
            <person name="Kohn T."/>
            <person name="Peeters S.H."/>
            <person name="Heuer A."/>
            <person name="Rast P."/>
            <person name="Oberbeckmann S."/>
            <person name="Bunk B."/>
            <person name="Jeske O."/>
            <person name="Meyerdierks A."/>
            <person name="Storesund J.E."/>
            <person name="Kallscheuer N."/>
            <person name="Luecker S."/>
            <person name="Lage O.M."/>
            <person name="Pohl T."/>
            <person name="Merkel B.J."/>
            <person name="Hornburger P."/>
            <person name="Mueller R.-W."/>
            <person name="Bruemmer F."/>
            <person name="Labrenz M."/>
            <person name="Spormann A.M."/>
            <person name="Op den Camp H."/>
            <person name="Overmann J."/>
            <person name="Amann R."/>
            <person name="Jetten M.S.M."/>
            <person name="Mascher T."/>
            <person name="Medema M.H."/>
            <person name="Devos D.P."/>
            <person name="Kaster A.-K."/>
            <person name="Ovreas L."/>
            <person name="Rohde M."/>
            <person name="Galperin M.Y."/>
            <person name="Jogler C."/>
        </authorList>
    </citation>
    <scope>NUCLEOTIDE SEQUENCE [LARGE SCALE GENOMIC DNA]</scope>
    <source>
        <strain evidence="6 7">Mal48</strain>
    </source>
</reference>
<dbReference type="InterPro" id="IPR011006">
    <property type="entry name" value="CheY-like_superfamily"/>
</dbReference>
<dbReference type="GO" id="GO:0016301">
    <property type="term" value="F:kinase activity"/>
    <property type="evidence" value="ECO:0007669"/>
    <property type="project" value="UniProtKB-KW"/>
</dbReference>
<protein>
    <submittedName>
        <fullName evidence="6">C4-dicarboxylate transport transcriptional regulatory protein DctD</fullName>
    </submittedName>
</protein>
<dbReference type="InterPro" id="IPR000014">
    <property type="entry name" value="PAS"/>
</dbReference>
<keyword evidence="1 4" id="KW-0597">Phosphoprotein</keyword>
<evidence type="ECO:0000256" key="4">
    <source>
        <dbReference type="PROSITE-ProRule" id="PRU00169"/>
    </source>
</evidence>
<dbReference type="AlphaFoldDB" id="A0A517QNS0"/>
<accession>A0A517QNS0</accession>
<keyword evidence="3" id="KW-0418">Kinase</keyword>
<dbReference type="Gene3D" id="3.30.450.20">
    <property type="entry name" value="PAS domain"/>
    <property type="match status" value="1"/>
</dbReference>
<dbReference type="OrthoDB" id="227620at2"/>
<dbReference type="PANTHER" id="PTHR44591:SF3">
    <property type="entry name" value="RESPONSE REGULATORY DOMAIN-CONTAINING PROTEIN"/>
    <property type="match status" value="1"/>
</dbReference>
<dbReference type="InterPro" id="IPR029016">
    <property type="entry name" value="GAF-like_dom_sf"/>
</dbReference>
<proteinExistence type="predicted"/>
<dbReference type="SMART" id="SM00065">
    <property type="entry name" value="GAF"/>
    <property type="match status" value="1"/>
</dbReference>
<dbReference type="InterPro" id="IPR050595">
    <property type="entry name" value="Bact_response_regulator"/>
</dbReference>
<dbReference type="Gene3D" id="3.30.450.40">
    <property type="match status" value="1"/>
</dbReference>
<dbReference type="PANTHER" id="PTHR44591">
    <property type="entry name" value="STRESS RESPONSE REGULATOR PROTEIN 1"/>
    <property type="match status" value="1"/>
</dbReference>
<dbReference type="RefSeq" id="WP_145199355.1">
    <property type="nucleotide sequence ID" value="NZ_CP036267.1"/>
</dbReference>
<dbReference type="GO" id="GO:0000160">
    <property type="term" value="P:phosphorelay signal transduction system"/>
    <property type="evidence" value="ECO:0007669"/>
    <property type="project" value="InterPro"/>
</dbReference>
<evidence type="ECO:0000313" key="6">
    <source>
        <dbReference type="EMBL" id="QDT33279.1"/>
    </source>
</evidence>
<dbReference type="SUPFAM" id="SSF55785">
    <property type="entry name" value="PYP-like sensor domain (PAS domain)"/>
    <property type="match status" value="1"/>
</dbReference>
<dbReference type="Pfam" id="PF00072">
    <property type="entry name" value="Response_reg"/>
    <property type="match status" value="1"/>
</dbReference>
<dbReference type="EMBL" id="CP036267">
    <property type="protein sequence ID" value="QDT33279.1"/>
    <property type="molecule type" value="Genomic_DNA"/>
</dbReference>
<dbReference type="SUPFAM" id="SSF52172">
    <property type="entry name" value="CheY-like"/>
    <property type="match status" value="1"/>
</dbReference>
<dbReference type="Gene3D" id="3.40.50.2300">
    <property type="match status" value="1"/>
</dbReference>
<dbReference type="Pfam" id="PF13188">
    <property type="entry name" value="PAS_8"/>
    <property type="match status" value="1"/>
</dbReference>
<dbReference type="PROSITE" id="PS50110">
    <property type="entry name" value="RESPONSE_REGULATORY"/>
    <property type="match status" value="1"/>
</dbReference>
<feature type="domain" description="Response regulatory" evidence="5">
    <location>
        <begin position="440"/>
        <end position="556"/>
    </location>
</feature>
<keyword evidence="2" id="KW-0808">Transferase</keyword>
<dbReference type="KEGG" id="tpol:Mal48_25320"/>
<dbReference type="InterPro" id="IPR035965">
    <property type="entry name" value="PAS-like_dom_sf"/>
</dbReference>
<feature type="modified residue" description="4-aspartylphosphate" evidence="4">
    <location>
        <position position="489"/>
    </location>
</feature>
<evidence type="ECO:0000313" key="7">
    <source>
        <dbReference type="Proteomes" id="UP000315724"/>
    </source>
</evidence>
<gene>
    <name evidence="6" type="primary">dctD</name>
    <name evidence="6" type="ORF">Mal48_25320</name>
</gene>
<sequence length="564" mass="63454">MSEQPEVLVLGGDDSSSTFVLDELKERCRLVEVSSLADFIERINSEQPPDYYLLKSPVEGLMQINDSLSLLSQIPDAILQIDQNERVMWANRSAEKLLNLKLDGDTPKLFDLWEGAQIVGPDFSPVNSVLSNGKQAKTTVKIDDKTYFEFLASPLPGSSPDGSKLLLAILRDTSDEVLQQQKLDAVHQAGTDLGDLEREELLELTEYERIELLKSKLIHYTQELLEFDTVEVRVIDQNTQELTPLINFGMDPTAAARELRAQPHGNGVTGFVAATGRSYLCEDTSNDPLYIEGVVGAKSSLTVPLVRRDLVLGTFNVESPNVGAFSTNDLKFVELFCREVATALNYLDLLSVEQMHSVEKNTQKVLCEVAAPVDDILNDTSWIYERFRGEDSELCHRIKHILKRTQDIRDLIRQTGKPTGPNFAGAFLKSRSHPLLADKRVLVVDTDPEIRKSAHIILEQNEMTVDAVRSADEALRMVRTFTYHAVIADKRPPDMKGSDLFRSIREIHEHLPIMLMTGFDYDGEHTLIKCREMGMKETIYKPFIIDKFLKAIENAVKTHLPESV</sequence>
<dbReference type="CDD" id="cd00156">
    <property type="entry name" value="REC"/>
    <property type="match status" value="1"/>
</dbReference>
<evidence type="ECO:0000256" key="3">
    <source>
        <dbReference type="ARBA" id="ARBA00022777"/>
    </source>
</evidence>
<evidence type="ECO:0000256" key="2">
    <source>
        <dbReference type="ARBA" id="ARBA00022679"/>
    </source>
</evidence>
<dbReference type="InterPro" id="IPR003018">
    <property type="entry name" value="GAF"/>
</dbReference>
<dbReference type="Pfam" id="PF13185">
    <property type="entry name" value="GAF_2"/>
    <property type="match status" value="1"/>
</dbReference>
<dbReference type="SMART" id="SM00448">
    <property type="entry name" value="REC"/>
    <property type="match status" value="1"/>
</dbReference>
<organism evidence="6 7">
    <name type="scientific">Thalassoglobus polymorphus</name>
    <dbReference type="NCBI Taxonomy" id="2527994"/>
    <lineage>
        <taxon>Bacteria</taxon>
        <taxon>Pseudomonadati</taxon>
        <taxon>Planctomycetota</taxon>
        <taxon>Planctomycetia</taxon>
        <taxon>Planctomycetales</taxon>
        <taxon>Planctomycetaceae</taxon>
        <taxon>Thalassoglobus</taxon>
    </lineage>
</organism>